<dbReference type="SUPFAM" id="SSF88713">
    <property type="entry name" value="Glycoside hydrolase/deacetylase"/>
    <property type="match status" value="1"/>
</dbReference>
<dbReference type="GO" id="GO:0005975">
    <property type="term" value="P:carbohydrate metabolic process"/>
    <property type="evidence" value="ECO:0007669"/>
    <property type="project" value="InterPro"/>
</dbReference>
<dbReference type="EMBL" id="CDRZ01000250">
    <property type="protein sequence ID" value="CEO89575.1"/>
    <property type="molecule type" value="Genomic_DNA"/>
</dbReference>
<accession>A0A0B7MHN4</accession>
<dbReference type="Proteomes" id="UP000046155">
    <property type="component" value="Unassembled WGS sequence"/>
</dbReference>
<keyword evidence="2" id="KW-1185">Reference proteome</keyword>
<dbReference type="AlphaFoldDB" id="A0A0B7MHN4"/>
<gene>
    <name evidence="1" type="ORF">SSCH_520036</name>
</gene>
<name>A0A0B7MHN4_9FIRM</name>
<reference evidence="2" key="1">
    <citation type="submission" date="2015-01" db="EMBL/GenBank/DDBJ databases">
        <authorList>
            <person name="Manzoor Shahid"/>
            <person name="Zubair Saima"/>
        </authorList>
    </citation>
    <scope>NUCLEOTIDE SEQUENCE [LARGE SCALE GENOMIC DNA]</scope>
    <source>
        <strain evidence="2">Sp3</strain>
    </source>
</reference>
<protein>
    <recommendedName>
        <fullName evidence="3">Polysaccharide deacetylase</fullName>
    </recommendedName>
</protein>
<sequence>MNGKMAAYVKRYLDISDEEIFENSELLLDTLFYRKQVAVQQSPGRKNERTFMSYARIFGFDSSQVRAPLFKLLSCRPSCAFQHPDGKNFAICLTHDVDEIYPTWIHNLLAAAYSLGRLDFQEMKKYFSWRFRGKNRSPFLNFRDIMELEAKYGAKSTFYLLTSGRDHIRFRYNIEDIGSMIRDIAESGWEIGLHGGYYTYDSLQRIKDEKNKLEEVLGKQVFGYRNHYLRFLVPETWELLARAGFKYDTTFGFNDQVGFRNGLCHPFRPFNLARDQEIDILELPLNIMDCAMMELAASEKDAWEIVSELIDTAAEHHGVLTLLWHNNSFHYPPRRGCHKLYEKILEYGAQKNAWMTSGEEIWRWW</sequence>
<dbReference type="CDD" id="cd10931">
    <property type="entry name" value="CE4_u7"/>
    <property type="match status" value="1"/>
</dbReference>
<organism evidence="1 2">
    <name type="scientific">Syntrophaceticus schinkii</name>
    <dbReference type="NCBI Taxonomy" id="499207"/>
    <lineage>
        <taxon>Bacteria</taxon>
        <taxon>Bacillati</taxon>
        <taxon>Bacillota</taxon>
        <taxon>Clostridia</taxon>
        <taxon>Thermoanaerobacterales</taxon>
        <taxon>Thermoanaerobacterales Family III. Incertae Sedis</taxon>
        <taxon>Syntrophaceticus</taxon>
    </lineage>
</organism>
<evidence type="ECO:0008006" key="3">
    <source>
        <dbReference type="Google" id="ProtNLM"/>
    </source>
</evidence>
<proteinExistence type="predicted"/>
<evidence type="ECO:0000313" key="1">
    <source>
        <dbReference type="EMBL" id="CEO89575.1"/>
    </source>
</evidence>
<dbReference type="Gene3D" id="3.20.20.370">
    <property type="entry name" value="Glycoside hydrolase/deacetylase"/>
    <property type="match status" value="1"/>
</dbReference>
<evidence type="ECO:0000313" key="2">
    <source>
        <dbReference type="Proteomes" id="UP000046155"/>
    </source>
</evidence>
<dbReference type="InterPro" id="IPR011330">
    <property type="entry name" value="Glyco_hydro/deAcase_b/a-brl"/>
</dbReference>